<name>A0A0A2M123_9FLAO</name>
<reference evidence="1 2" key="1">
    <citation type="submission" date="2013-09" db="EMBL/GenBank/DDBJ databases">
        <authorList>
            <person name="Zeng Z."/>
            <person name="Chen C."/>
        </authorList>
    </citation>
    <scope>NUCLEOTIDE SEQUENCE [LARGE SCALE GENOMIC DNA]</scope>
    <source>
        <strain evidence="1 2">WB 3.3-2</strain>
    </source>
</reference>
<gene>
    <name evidence="1" type="ORF">Q765_12985</name>
</gene>
<organism evidence="1 2">
    <name type="scientific">Flavobacterium rivuli WB 3.3-2 = DSM 21788</name>
    <dbReference type="NCBI Taxonomy" id="1121895"/>
    <lineage>
        <taxon>Bacteria</taxon>
        <taxon>Pseudomonadati</taxon>
        <taxon>Bacteroidota</taxon>
        <taxon>Flavobacteriia</taxon>
        <taxon>Flavobacteriales</taxon>
        <taxon>Flavobacteriaceae</taxon>
        <taxon>Flavobacterium</taxon>
    </lineage>
</organism>
<dbReference type="Proteomes" id="UP000030152">
    <property type="component" value="Unassembled WGS sequence"/>
</dbReference>
<comment type="caution">
    <text evidence="1">The sequence shown here is derived from an EMBL/GenBank/DDBJ whole genome shotgun (WGS) entry which is preliminary data.</text>
</comment>
<sequence>MENLRYKFIEYEAEFISSNGSEKSIENLCDIVYILRDIEKRNFEENYILAKIYNMLGENIFALKIIDNALLTAKDIEIEKFKALQNKINERDVWNTKIYRDLRESKLINEPTLLKLEDFICLKDIDDTYYMQISDEIKHIVILNKNLKAQSGFPGCNFYSENEPDEILLQSLIEYIEWLGKIKNELLTFYNTSNFDYKTYNVGQEWFDGLNVLIYR</sequence>
<proteinExistence type="predicted"/>
<dbReference type="EMBL" id="JRLX01000014">
    <property type="protein sequence ID" value="KGO85974.1"/>
    <property type="molecule type" value="Genomic_DNA"/>
</dbReference>
<dbReference type="AlphaFoldDB" id="A0A0A2M123"/>
<dbReference type="RefSeq" id="WP_020214713.1">
    <property type="nucleotide sequence ID" value="NZ_JRLX01000014.1"/>
</dbReference>
<dbReference type="eggNOG" id="ENOG5032HJ6">
    <property type="taxonomic scope" value="Bacteria"/>
</dbReference>
<protein>
    <submittedName>
        <fullName evidence="1">Uncharacterized protein</fullName>
    </submittedName>
</protein>
<evidence type="ECO:0000313" key="2">
    <source>
        <dbReference type="Proteomes" id="UP000030152"/>
    </source>
</evidence>
<keyword evidence="2" id="KW-1185">Reference proteome</keyword>
<accession>A0A0A2M123</accession>
<dbReference type="OrthoDB" id="1375546at2"/>
<evidence type="ECO:0000313" key="1">
    <source>
        <dbReference type="EMBL" id="KGO85974.1"/>
    </source>
</evidence>